<dbReference type="InterPro" id="IPR036390">
    <property type="entry name" value="WH_DNA-bd_sf"/>
</dbReference>
<keyword evidence="5" id="KW-1185">Reference proteome</keyword>
<dbReference type="RefSeq" id="WP_066202174.1">
    <property type="nucleotide sequence ID" value="NZ_CBCSAS010000009.1"/>
</dbReference>
<feature type="domain" description="Metanogen output" evidence="2">
    <location>
        <begin position="144"/>
        <end position="226"/>
    </location>
</feature>
<dbReference type="EMBL" id="JAHHQF010000039">
    <property type="protein sequence ID" value="MBT9281558.1"/>
    <property type="molecule type" value="Genomic_DNA"/>
</dbReference>
<evidence type="ECO:0000259" key="2">
    <source>
        <dbReference type="Pfam" id="PF18546"/>
    </source>
</evidence>
<dbReference type="Pfam" id="PF12840">
    <property type="entry name" value="HTH_20"/>
    <property type="match status" value="1"/>
</dbReference>
<evidence type="ECO:0000313" key="5">
    <source>
        <dbReference type="Proteomes" id="UP000243024"/>
    </source>
</evidence>
<dbReference type="Gene3D" id="1.10.10.10">
    <property type="entry name" value="Winged helix-like DNA-binding domain superfamily/Winged helix DNA-binding domain"/>
    <property type="match status" value="1"/>
</dbReference>
<evidence type="ECO:0000256" key="1">
    <source>
        <dbReference type="ARBA" id="ARBA00023125"/>
    </source>
</evidence>
<dbReference type="EMBL" id="JXBB01000034">
    <property type="protein sequence ID" value="OAR03894.1"/>
    <property type="molecule type" value="Genomic_DNA"/>
</dbReference>
<dbReference type="OrthoDB" id="2729610at2"/>
<accession>A0A132NAM1</accession>
<dbReference type="Proteomes" id="UP000243024">
    <property type="component" value="Unassembled WGS sequence"/>
</dbReference>
<comment type="caution">
    <text evidence="4">The sequence shown here is derived from an EMBL/GenBank/DDBJ whole genome shotgun (WGS) entry which is preliminary data.</text>
</comment>
<name>A0A132NAM1_HYDSH</name>
<dbReference type="Pfam" id="PF18546">
    <property type="entry name" value="MetOD1"/>
    <property type="match status" value="1"/>
</dbReference>
<dbReference type="GO" id="GO:0003677">
    <property type="term" value="F:DNA binding"/>
    <property type="evidence" value="ECO:0007669"/>
    <property type="project" value="UniProtKB-KW"/>
</dbReference>
<sequence length="232" mass="26062">MDDRLIRLSAALAVPTRFAIYRHVLNTPEGVSVQDVADKFGIHPNVARLHLSRLEEVGLIVGEIEHTGRGGRPGRLYRAVDKSVSISLPHRDYETLADIALTALERFKHNGEQMITAVAEEKGYDLARRYLEEHDLKPETLTPEEIVEHVRRLSGDPGLSPDVEPIDEDAFRLAVHSCAFKEQAFQHPTVCTLHHAYLKGIFRAFLGRSDLIEEQSMIDGAPVCRYIAVRLP</sequence>
<gene>
    <name evidence="3" type="ORF">KM312_02665</name>
    <name evidence="4" type="ORF">SA87_03435</name>
</gene>
<dbReference type="SUPFAM" id="SSF46785">
    <property type="entry name" value="Winged helix' DNA-binding domain"/>
    <property type="match status" value="1"/>
</dbReference>
<evidence type="ECO:0000313" key="3">
    <source>
        <dbReference type="EMBL" id="MBT9281558.1"/>
    </source>
</evidence>
<keyword evidence="1" id="KW-0238">DNA-binding</keyword>
<protein>
    <submittedName>
        <fullName evidence="3">Helix-turn-helix domain-containing protein</fullName>
    </submittedName>
</protein>
<organism evidence="4 5">
    <name type="scientific">Hydrogenibacillus schlegelii</name>
    <name type="common">Bacillus schlegelii</name>
    <dbReference type="NCBI Taxonomy" id="1484"/>
    <lineage>
        <taxon>Bacteria</taxon>
        <taxon>Bacillati</taxon>
        <taxon>Bacillota</taxon>
        <taxon>Bacilli</taxon>
        <taxon>Bacillales</taxon>
        <taxon>Bacillales Family X. Incertae Sedis</taxon>
        <taxon>Hydrogenibacillus</taxon>
    </lineage>
</organism>
<dbReference type="AlphaFoldDB" id="A0A132NAM1"/>
<dbReference type="InterPro" id="IPR011991">
    <property type="entry name" value="ArsR-like_HTH"/>
</dbReference>
<reference evidence="3" key="2">
    <citation type="journal article" date="2021" name="Microbiology">
        <title>Metagenomic Analysis of the Microbial Community in the Underground Coal Fire Area (Kemerovo Region, Russia) Revealed Predominance of Thermophilic Members of the Phyla Deinococcus-thermus, Aquificae, and Firmicutes.</title>
        <authorList>
            <person name="Kadnikov V."/>
            <person name="Mardanov A.V."/>
            <person name="Beletsky A.V."/>
            <person name="Karnachuk O.V."/>
            <person name="Ravin N.V."/>
        </authorList>
    </citation>
    <scope>NUCLEOTIDE SEQUENCE</scope>
    <source>
        <strain evidence="3">RBS10-49</strain>
    </source>
</reference>
<evidence type="ECO:0000313" key="4">
    <source>
        <dbReference type="EMBL" id="OAR03894.1"/>
    </source>
</evidence>
<dbReference type="STRING" id="1484.SA87_03435"/>
<dbReference type="CDD" id="cd00090">
    <property type="entry name" value="HTH_ARSR"/>
    <property type="match status" value="1"/>
</dbReference>
<dbReference type="InterPro" id="IPR036388">
    <property type="entry name" value="WH-like_DNA-bd_sf"/>
</dbReference>
<reference evidence="4 5" key="1">
    <citation type="submission" date="2015-09" db="EMBL/GenBank/DDBJ databases">
        <title>Draft genome sequence of Hydrogenibacillus schlegelii DSM 2000.</title>
        <authorList>
            <person name="Hemp J."/>
        </authorList>
    </citation>
    <scope>NUCLEOTIDE SEQUENCE [LARGE SCALE GENOMIC DNA]</scope>
    <source>
        <strain evidence="4 5">MA 48</strain>
    </source>
</reference>
<dbReference type="Proteomes" id="UP000748108">
    <property type="component" value="Unassembled WGS sequence"/>
</dbReference>
<proteinExistence type="predicted"/>
<dbReference type="InterPro" id="IPR041359">
    <property type="entry name" value="MetOD1"/>
</dbReference>